<evidence type="ECO:0000256" key="2">
    <source>
        <dbReference type="SAM" id="Phobius"/>
    </source>
</evidence>
<sequence length="345" mass="40251">MFQNKKILYTILISLIVLFVGILVLRPGKDKNQKDFEKILSEGKVAESIELPNLPEDYADHKLMEYSIEEIARILQEKYGKNIDNPAAQIAMIEELMKDLPKLYPNDWVKVLNQILGYAFPNKALELLRMSESLYNYNRFRESNMSKVGLMSDDARRAMMWKERYRLFGDKADQIWAMEKKMTVIGDTLKRIKESPAGNLDAKLSNYAQTLKEQFGKEYPRLMENKRQQLTEGFMVSVQKDLKVMSYGERKSALREIRQTMGMDQAALNRWDALEEEREKNWQNQQKYAEKRSQLSTKKGGMTAEDEKQLDALRKQLFGEEADIIKNEEASGYYRASDERTYGVN</sequence>
<evidence type="ECO:0000313" key="3">
    <source>
        <dbReference type="EMBL" id="MCW7514862.1"/>
    </source>
</evidence>
<evidence type="ECO:0000313" key="6">
    <source>
        <dbReference type="Proteomes" id="UP001209694"/>
    </source>
</evidence>
<feature type="region of interest" description="Disordered" evidence="1">
    <location>
        <begin position="282"/>
        <end position="308"/>
    </location>
</feature>
<dbReference type="Proteomes" id="UP000297352">
    <property type="component" value="Unassembled WGS sequence"/>
</dbReference>
<reference evidence="3" key="3">
    <citation type="submission" date="2022-06" db="EMBL/GenBank/DDBJ databases">
        <title>Leptospira isolates from biofilms formed at urban environments.</title>
        <authorList>
            <person name="Ribeiro P.S."/>
            <person name="Sousa T."/>
            <person name="Carvalho N."/>
            <person name="Aburjaile F."/>
            <person name="Neves F."/>
            <person name="Oliveira D."/>
            <person name="Blanco L."/>
            <person name="Lima J."/>
            <person name="Costa F."/>
            <person name="Brenig B."/>
            <person name="Soares S."/>
            <person name="Ramos R."/>
            <person name="Goes-Neto A."/>
            <person name="Matiuzzi M."/>
            <person name="Azevedo V."/>
            <person name="Ristow P."/>
        </authorList>
    </citation>
    <scope>NUCLEOTIDE SEQUENCE</scope>
    <source>
        <strain evidence="3">VSF7</strain>
    </source>
</reference>
<gene>
    <name evidence="4" type="ORF">EHQ60_13140</name>
    <name evidence="3" type="ORF">ND810_06815</name>
</gene>
<accession>A0A2N0AUI4</accession>
<proteinExistence type="predicted"/>
<dbReference type="EMBL" id="JAMQQD010000002">
    <property type="protein sequence ID" value="MCW7514862.1"/>
    <property type="molecule type" value="Genomic_DNA"/>
</dbReference>
<keyword evidence="2" id="KW-0812">Transmembrane</keyword>
<dbReference type="RefSeq" id="WP_100718400.1">
    <property type="nucleotide sequence ID" value="NZ_JAIZBN010000001.1"/>
</dbReference>
<reference evidence="4" key="1">
    <citation type="submission" date="2018-10" db="EMBL/GenBank/DDBJ databases">
        <authorList>
            <person name="Vincent A.T."/>
            <person name="Schiettekatte O."/>
            <person name="Bourhy P."/>
            <person name="Veyrier F.J."/>
            <person name="Picardeau M."/>
        </authorList>
    </citation>
    <scope>NUCLEOTIDE SEQUENCE</scope>
    <source>
        <strain evidence="4">201702449</strain>
    </source>
</reference>
<dbReference type="AlphaFoldDB" id="A0A2N0AUI4"/>
<evidence type="ECO:0000313" key="4">
    <source>
        <dbReference type="EMBL" id="TGL68811.1"/>
    </source>
</evidence>
<reference evidence="5" key="2">
    <citation type="journal article" date="2019" name="PLoS Negl. Trop. Dis.">
        <title>Revisiting the worldwide diversity of Leptospira species in the environment.</title>
        <authorList>
            <person name="Vincent A.T."/>
            <person name="Schiettekatte O."/>
            <person name="Bourhy P."/>
            <person name="Veyrier F.J."/>
            <person name="Picardeau M."/>
        </authorList>
    </citation>
    <scope>NUCLEOTIDE SEQUENCE [LARGE SCALE GENOMIC DNA]</scope>
    <source>
        <strain evidence="5">201702449</strain>
    </source>
</reference>
<keyword evidence="2" id="KW-1133">Transmembrane helix</keyword>
<comment type="caution">
    <text evidence="3">The sequence shown here is derived from an EMBL/GenBank/DDBJ whole genome shotgun (WGS) entry which is preliminary data.</text>
</comment>
<organism evidence="3 6">
    <name type="scientific">Leptospira levettii</name>
    <dbReference type="NCBI Taxonomy" id="2023178"/>
    <lineage>
        <taxon>Bacteria</taxon>
        <taxon>Pseudomonadati</taxon>
        <taxon>Spirochaetota</taxon>
        <taxon>Spirochaetia</taxon>
        <taxon>Leptospirales</taxon>
        <taxon>Leptospiraceae</taxon>
        <taxon>Leptospira</taxon>
    </lineage>
</organism>
<dbReference type="GeneID" id="93339865"/>
<evidence type="ECO:0008006" key="7">
    <source>
        <dbReference type="Google" id="ProtNLM"/>
    </source>
</evidence>
<dbReference type="EMBL" id="RQGI01000049">
    <property type="protein sequence ID" value="TGL68811.1"/>
    <property type="molecule type" value="Genomic_DNA"/>
</dbReference>
<dbReference type="Proteomes" id="UP001209694">
    <property type="component" value="Unassembled WGS sequence"/>
</dbReference>
<evidence type="ECO:0000256" key="1">
    <source>
        <dbReference type="SAM" id="MobiDB-lite"/>
    </source>
</evidence>
<evidence type="ECO:0000313" key="5">
    <source>
        <dbReference type="Proteomes" id="UP000297352"/>
    </source>
</evidence>
<protein>
    <recommendedName>
        <fullName evidence="7">Lipase modulator</fullName>
    </recommendedName>
</protein>
<feature type="transmembrane region" description="Helical" evidence="2">
    <location>
        <begin position="7"/>
        <end position="25"/>
    </location>
</feature>
<name>A0A2N0AUI4_9LEPT</name>
<keyword evidence="2" id="KW-0472">Membrane</keyword>
<keyword evidence="5" id="KW-1185">Reference proteome</keyword>